<feature type="compositionally biased region" description="Gly residues" evidence="4">
    <location>
        <begin position="1121"/>
        <end position="1130"/>
    </location>
</feature>
<dbReference type="InterPro" id="IPR039385">
    <property type="entry name" value="NGN_Euk"/>
</dbReference>
<feature type="compositionally biased region" description="Polar residues" evidence="4">
    <location>
        <begin position="1445"/>
        <end position="1455"/>
    </location>
</feature>
<dbReference type="GO" id="GO:0032784">
    <property type="term" value="P:regulation of DNA-templated transcription elongation"/>
    <property type="evidence" value="ECO:0007669"/>
    <property type="project" value="InterPro"/>
</dbReference>
<dbReference type="CDD" id="cd06084">
    <property type="entry name" value="KOW_Spt5_4"/>
    <property type="match status" value="1"/>
</dbReference>
<feature type="compositionally biased region" description="Polar residues" evidence="4">
    <location>
        <begin position="1092"/>
        <end position="1110"/>
    </location>
</feature>
<dbReference type="PANTHER" id="PTHR11125">
    <property type="entry name" value="SUPPRESSOR OF TY 5"/>
    <property type="match status" value="1"/>
</dbReference>
<dbReference type="GO" id="GO:0006357">
    <property type="term" value="P:regulation of transcription by RNA polymerase II"/>
    <property type="evidence" value="ECO:0007669"/>
    <property type="project" value="InterPro"/>
</dbReference>
<keyword evidence="2" id="KW-0804">Transcription</keyword>
<feature type="region of interest" description="Disordered" evidence="4">
    <location>
        <begin position="825"/>
        <end position="844"/>
    </location>
</feature>
<dbReference type="PANTHER" id="PTHR11125:SF8">
    <property type="entry name" value="PROTEIN RNA-DIRECTED DNA METHYLATION 3"/>
    <property type="match status" value="1"/>
</dbReference>
<dbReference type="InterPro" id="IPR039659">
    <property type="entry name" value="SPT5"/>
</dbReference>
<dbReference type="InterPro" id="IPR041978">
    <property type="entry name" value="KOW_Spt5_5"/>
</dbReference>
<dbReference type="Gene3D" id="2.30.30.30">
    <property type="match status" value="1"/>
</dbReference>
<feature type="compositionally biased region" description="Gly residues" evidence="4">
    <location>
        <begin position="1414"/>
        <end position="1426"/>
    </location>
</feature>
<comment type="subcellular location">
    <subcellularLocation>
        <location evidence="1">Nucleus</location>
    </subcellularLocation>
</comment>
<feature type="compositionally biased region" description="Basic and acidic residues" evidence="4">
    <location>
        <begin position="1620"/>
        <end position="1630"/>
    </location>
</feature>
<feature type="compositionally biased region" description="Basic and acidic residues" evidence="4">
    <location>
        <begin position="1715"/>
        <end position="1724"/>
    </location>
</feature>
<dbReference type="GO" id="GO:0032044">
    <property type="term" value="C:DSIF complex"/>
    <property type="evidence" value="ECO:0007669"/>
    <property type="project" value="TreeGrafter"/>
</dbReference>
<feature type="compositionally biased region" description="Gly residues" evidence="4">
    <location>
        <begin position="1206"/>
        <end position="1223"/>
    </location>
</feature>
<dbReference type="InterPro" id="IPR005100">
    <property type="entry name" value="NGN-domain"/>
</dbReference>
<dbReference type="InterPro" id="IPR041973">
    <property type="entry name" value="KOW_Spt5_1"/>
</dbReference>
<feature type="compositionally biased region" description="Polar residues" evidence="4">
    <location>
        <begin position="1029"/>
        <end position="1052"/>
    </location>
</feature>
<feature type="domain" description="KOW" evidence="6">
    <location>
        <begin position="569"/>
        <end position="596"/>
    </location>
</feature>
<dbReference type="InterPro" id="IPR014722">
    <property type="entry name" value="Rib_uL2_dom2"/>
</dbReference>
<feature type="compositionally biased region" description="Low complexity" evidence="4">
    <location>
        <begin position="1316"/>
        <end position="1326"/>
    </location>
</feature>
<feature type="region of interest" description="Disordered" evidence="4">
    <location>
        <begin position="663"/>
        <end position="687"/>
    </location>
</feature>
<feature type="compositionally biased region" description="Gly residues" evidence="4">
    <location>
        <begin position="1182"/>
        <end position="1192"/>
    </location>
</feature>
<feature type="compositionally biased region" description="Basic and acidic residues" evidence="4">
    <location>
        <begin position="888"/>
        <end position="904"/>
    </location>
</feature>
<dbReference type="InterPro" id="IPR036735">
    <property type="entry name" value="NGN_dom_sf"/>
</dbReference>
<dbReference type="GO" id="GO:0006368">
    <property type="term" value="P:transcription elongation by RNA polymerase II"/>
    <property type="evidence" value="ECO:0007669"/>
    <property type="project" value="TreeGrafter"/>
</dbReference>
<feature type="compositionally biased region" description="Polar residues" evidence="4">
    <location>
        <begin position="876"/>
        <end position="887"/>
    </location>
</feature>
<dbReference type="InterPro" id="IPR041977">
    <property type="entry name" value="KOW_Spt5_4"/>
</dbReference>
<feature type="compositionally biased region" description="Low complexity" evidence="4">
    <location>
        <begin position="1131"/>
        <end position="1150"/>
    </location>
</feature>
<dbReference type="Pfam" id="PF03439">
    <property type="entry name" value="Spt5-NGN"/>
    <property type="match status" value="1"/>
</dbReference>
<feature type="domain" description="KOW" evidence="6">
    <location>
        <begin position="238"/>
        <end position="265"/>
    </location>
</feature>
<feature type="compositionally biased region" description="Polar residues" evidence="4">
    <location>
        <begin position="678"/>
        <end position="687"/>
    </location>
</feature>
<dbReference type="SMART" id="SM00738">
    <property type="entry name" value="NGN"/>
    <property type="match status" value="1"/>
</dbReference>
<accession>A0AB40BRF6</accession>
<evidence type="ECO:0000313" key="8">
    <source>
        <dbReference type="RefSeq" id="XP_039130058.1"/>
    </source>
</evidence>
<dbReference type="InterPro" id="IPR057936">
    <property type="entry name" value="KOWx_Spt5"/>
</dbReference>
<feature type="compositionally biased region" description="Gly residues" evidence="4">
    <location>
        <begin position="1151"/>
        <end position="1162"/>
    </location>
</feature>
<proteinExistence type="predicted"/>
<feature type="domain" description="NusG-like N-terminal" evidence="5">
    <location>
        <begin position="144"/>
        <end position="233"/>
    </location>
</feature>
<feature type="compositionally biased region" description="Polar residues" evidence="4">
    <location>
        <begin position="1467"/>
        <end position="1479"/>
    </location>
</feature>
<dbReference type="Pfam" id="PF23037">
    <property type="entry name" value="KOWx_SPT5"/>
    <property type="match status" value="1"/>
</dbReference>
<evidence type="ECO:0000259" key="6">
    <source>
        <dbReference type="SMART" id="SM00739"/>
    </source>
</evidence>
<evidence type="ECO:0000256" key="2">
    <source>
        <dbReference type="ARBA" id="ARBA00023163"/>
    </source>
</evidence>
<dbReference type="Pfam" id="PF23291">
    <property type="entry name" value="KOW4_SPT5"/>
    <property type="match status" value="1"/>
</dbReference>
<dbReference type="SMART" id="SM00739">
    <property type="entry name" value="KOW"/>
    <property type="match status" value="3"/>
</dbReference>
<feature type="compositionally biased region" description="Low complexity" evidence="4">
    <location>
        <begin position="18"/>
        <end position="33"/>
    </location>
</feature>
<reference evidence="8" key="1">
    <citation type="submission" date="2025-08" db="UniProtKB">
        <authorList>
            <consortium name="RefSeq"/>
        </authorList>
    </citation>
    <scope>IDENTIFICATION</scope>
</reference>
<dbReference type="Pfam" id="PF23290">
    <property type="entry name" value="KOW5_SPT5"/>
    <property type="match status" value="1"/>
</dbReference>
<feature type="region of interest" description="Disordered" evidence="4">
    <location>
        <begin position="871"/>
        <end position="1724"/>
    </location>
</feature>
<feature type="compositionally biased region" description="Polar residues" evidence="4">
    <location>
        <begin position="1071"/>
        <end position="1081"/>
    </location>
</feature>
<dbReference type="FunFam" id="2.30.30.30:FF:000053">
    <property type="entry name" value="Protein RNA-directed DNA methylation 3"/>
    <property type="match status" value="1"/>
</dbReference>
<feature type="compositionally biased region" description="Low complexity" evidence="4">
    <location>
        <begin position="1647"/>
        <end position="1659"/>
    </location>
</feature>
<dbReference type="GO" id="GO:0003729">
    <property type="term" value="F:mRNA binding"/>
    <property type="evidence" value="ECO:0007669"/>
    <property type="project" value="TreeGrafter"/>
</dbReference>
<keyword evidence="3" id="KW-0539">Nucleus</keyword>
<evidence type="ECO:0000256" key="4">
    <source>
        <dbReference type="SAM" id="MobiDB-lite"/>
    </source>
</evidence>
<gene>
    <name evidence="8" type="primary">LOC120266491</name>
</gene>
<keyword evidence="7" id="KW-1185">Reference proteome</keyword>
<feature type="compositionally biased region" description="Gly residues" evidence="4">
    <location>
        <begin position="1297"/>
        <end position="1315"/>
    </location>
</feature>
<feature type="region of interest" description="Disordered" evidence="4">
    <location>
        <begin position="1"/>
        <end position="39"/>
    </location>
</feature>
<feature type="compositionally biased region" description="Gly residues" evidence="4">
    <location>
        <begin position="1327"/>
        <end position="1338"/>
    </location>
</feature>
<dbReference type="Pfam" id="PF23042">
    <property type="entry name" value="KOW1_SPT5"/>
    <property type="match status" value="1"/>
</dbReference>
<evidence type="ECO:0000256" key="3">
    <source>
        <dbReference type="ARBA" id="ARBA00023242"/>
    </source>
</evidence>
<dbReference type="RefSeq" id="XP_039130058.1">
    <property type="nucleotide sequence ID" value="XM_039274124.1"/>
</dbReference>
<feature type="compositionally biased region" description="Gly residues" evidence="4">
    <location>
        <begin position="1266"/>
        <end position="1283"/>
    </location>
</feature>
<evidence type="ECO:0000313" key="7">
    <source>
        <dbReference type="Proteomes" id="UP001515500"/>
    </source>
</evidence>
<feature type="region of interest" description="Disordered" evidence="4">
    <location>
        <begin position="527"/>
        <end position="561"/>
    </location>
</feature>
<evidence type="ECO:0000256" key="1">
    <source>
        <dbReference type="ARBA" id="ARBA00004123"/>
    </source>
</evidence>
<sequence length="1724" mass="184691">MAVKGKGKEVTGKAPMPSASASSSGKRLASAGSDLHRKKRRRSGVLQFFDESAVDAGCDDAESDEDDDDNVDRDFIEDEANKPGDLKGAGKAHQLPFLVKEEELSGDELEELIKDRYGRDSKYVVHEDDAKVFDDVSHAHDMKDPNIWRVKCMVGRERQITFSLMQKFIDLQNFGSKLLIISVFTLDHVKGYVYIEADKAYDVSEACKGFMNLYPSRIGAVPRNEVPQLLSVQNKSFEVVENAWVRLKNGKYKGDLAQVVAVEAGQKRATIKLVPRIDLQAMSKKFGGGISLKEAEIPSPRLINAVELEDFRPHIQVRRDRQTGEEFDVLDGLMLKDGFVYKKVSIGSLVCWGVKPSKSELLQFSESNKDEPEDLGWISSVYSGQQKIKVVEASHQKSDDKQGNGYKLFDLVLFGRRDFGVIIALEDESCHILKGGMGCPEVVTMKQQEIKSICADKMFTASDRSKKTIYINDVVKVLEGPLEDKQGDVRHMYRGTLFIYDDFQTESSGLFCVKSELCEKIMDLKSSSCGKKGGKSSSSFTPSAPTTLDGEEDNGNLLSRPRQKMREQTYTVGQTLRIRKGPLKGYLCRVVGVYRSDVTVKLDSLAKVLTVNENLLSVANLKRDEPAAAASFDHFGAQDRKDADQEHGASLWDSKGIFGSVSGAGDSSRDVDGWDKSTGPSGEQNISWNKNIENTADDANDDCWAKASVKKECSSSNAWEKDKLPMDAGGSWDTEGFKKANESVTLDNQMSNWDKPRATAGSFDGWGVASDKEKAVSLEEGSSWGRTAAEVANDKNDSWDTKGKCTGRNEEDAWTKVGSLGKVVDDSKSWGRSIDGPSQSKTIDSTFQGVKQSGNWDNAAACKTVSAVSDGIGSWDQVNSPSSNQPEKSNKAKGESKWESEGWDKAGISTKGQTNGWNVSKSSDPAAGWDTVKGPSACQSDNWKKVEAPIAGERVGWEKAGSSSQIDTDRWNESKSFGGHQLSSWDKVEHPAHGQSESWGKAKNVGDESSGWSKNGVPGQDQPDGWSKPKSSFGDQASNWNNDANSHGQSGSWGKAKNVNEDESGGWNKAGASSGQVQQDGWSKPKSGHGDQVSSWNNEHNMESGKNNENSWEKAKSFEVGGFGCGGGRGENVNWGNWENKSGFNGEGSSSWGGGRGGNGDFGRGKDEGNKWSQPRDSGPSWGRGRGRFGGRGNRDQNDSWNAGGESEGGWRPGGGRGRGRNGGNNDNNWNGVGESEGRWRSGGGGRGRGRGHNAGNNNDSWNGAGESGGWRSGGGGEGGGRGHNVENNNDSWNGAGESGGWRSGGGGRGRGHNGGNNNDSWNGAGESEGGWRSGGGRGRGRGRNAGNNDNSWNGVGESEGGWRSGGGRGRGRNAWNNDYSWKGEGESEGGWRSGGGRGRGRNVRNNDDIAGGRSWGRGQGSGSGSGRFYSTDLKNDEDKFNGNFAGSSWTNNQYGGWDKSKADGQSEATGGISSRQGRWNGGNSAGSSWDNNDQYGGWDKPKTEFKNETAGGSSSQQGGWDGGKSAGSSWDKSQIGGLDKAKADGISEAAGGISSHGGGWDGGKSAGSSWDKSQIGGLDKAKTDGTSEAAGRSSGHRGCWDGGKSAGSSWDKSLISGLDKAKADGKSEAAEGSSSHRGGWNGGNSSGRNDSSGWDSSSQAAKNHSDWVKDVSFGEEAGEFSSWNSNKDEAQKTSTADKGGNSWDKPAGNWGNTKDSDGDKGGW</sequence>
<dbReference type="CDD" id="cd09888">
    <property type="entry name" value="NGN_Euk"/>
    <property type="match status" value="1"/>
</dbReference>
<dbReference type="InterPro" id="IPR006645">
    <property type="entry name" value="NGN-like_dom"/>
</dbReference>
<dbReference type="GeneID" id="120266491"/>
<evidence type="ECO:0000259" key="5">
    <source>
        <dbReference type="SMART" id="SM00738"/>
    </source>
</evidence>
<feature type="compositionally biased region" description="Low complexity" evidence="4">
    <location>
        <begin position="1224"/>
        <end position="1234"/>
    </location>
</feature>
<organism evidence="7 8">
    <name type="scientific">Dioscorea cayennensis subsp. rotundata</name>
    <name type="common">White Guinea yam</name>
    <name type="synonym">Dioscorea rotundata</name>
    <dbReference type="NCBI Taxonomy" id="55577"/>
    <lineage>
        <taxon>Eukaryota</taxon>
        <taxon>Viridiplantae</taxon>
        <taxon>Streptophyta</taxon>
        <taxon>Embryophyta</taxon>
        <taxon>Tracheophyta</taxon>
        <taxon>Spermatophyta</taxon>
        <taxon>Magnoliopsida</taxon>
        <taxon>Liliopsida</taxon>
        <taxon>Dioscoreales</taxon>
        <taxon>Dioscoreaceae</taxon>
        <taxon>Dioscorea</taxon>
    </lineage>
</organism>
<dbReference type="Gene3D" id="3.30.70.940">
    <property type="entry name" value="NusG, N-terminal domain"/>
    <property type="match status" value="1"/>
</dbReference>
<name>A0AB40BRF6_DIOCR</name>
<dbReference type="Proteomes" id="UP001515500">
    <property type="component" value="Chromosome 8"/>
</dbReference>
<dbReference type="CDD" id="cd06081">
    <property type="entry name" value="KOW_Spt5_1"/>
    <property type="match status" value="1"/>
</dbReference>
<feature type="compositionally biased region" description="Low complexity" evidence="4">
    <location>
        <begin position="527"/>
        <end position="539"/>
    </location>
</feature>
<protein>
    <submittedName>
        <fullName evidence="8">Protein RNA-directed DNA methylation 3</fullName>
    </submittedName>
</protein>
<feature type="compositionally biased region" description="Gly residues" evidence="4">
    <location>
        <begin position="1555"/>
        <end position="1566"/>
    </location>
</feature>
<feature type="compositionally biased region" description="Polar residues" evidence="4">
    <location>
        <begin position="910"/>
        <end position="923"/>
    </location>
</feature>
<feature type="compositionally biased region" description="Gly residues" evidence="4">
    <location>
        <begin position="1358"/>
        <end position="1369"/>
    </location>
</feature>
<feature type="domain" description="KOW" evidence="6">
    <location>
        <begin position="468"/>
        <end position="495"/>
    </location>
</feature>
<feature type="compositionally biased region" description="Basic and acidic residues" evidence="4">
    <location>
        <begin position="1"/>
        <end position="11"/>
    </location>
</feature>
<dbReference type="InterPro" id="IPR005824">
    <property type="entry name" value="KOW"/>
</dbReference>
<feature type="compositionally biased region" description="Polar residues" evidence="4">
    <location>
        <begin position="1486"/>
        <end position="1495"/>
    </location>
</feature>